<protein>
    <submittedName>
        <fullName evidence="1">Helix-turn-helix transcriptional regulator</fullName>
    </submittedName>
</protein>
<proteinExistence type="predicted"/>
<reference evidence="1" key="1">
    <citation type="submission" date="2024-07" db="EMBL/GenBank/DDBJ databases">
        <title>A survey of Mimosa microsymbionts across Brazilian biomes reveals a high diversity of Paraburkholderia nodulating endemic species, but also that Cupriavidus is common as a symbiont of widespread species.</title>
        <authorList>
            <person name="Rouws L."/>
            <person name="Barauna A."/>
            <person name="Beukes C."/>
            <person name="Rouws J.R.C."/>
            <person name="De Faria S.M."/>
            <person name="Gross E."/>
            <person name="Bueno Dos Reis Junior F."/>
            <person name="Simon M.F."/>
            <person name="Maluk M."/>
            <person name="Odee D.W."/>
            <person name="Kenicer G."/>
            <person name="Young J.P.W."/>
            <person name="Reis V.M."/>
            <person name="Zilli J."/>
            <person name="James E.K."/>
        </authorList>
    </citation>
    <scope>NUCLEOTIDE SEQUENCE</scope>
    <source>
        <strain evidence="1">EG181B</strain>
    </source>
</reference>
<sequence>MNQDDRVLKYDEVKTMTGIGATKIRQMVKSGEFPAQVKLGGRAATWMLSDIRAWLAARRAKGAAK</sequence>
<dbReference type="EMBL" id="JBFRCH010000015">
    <property type="protein sequence ID" value="MEX3934808.1"/>
    <property type="molecule type" value="Genomic_DNA"/>
</dbReference>
<keyword evidence="2" id="KW-1185">Reference proteome</keyword>
<name>A0ACC6U5A3_9BURK</name>
<gene>
    <name evidence="1" type="ORF">AB4Y32_23975</name>
</gene>
<evidence type="ECO:0000313" key="1">
    <source>
        <dbReference type="EMBL" id="MEX3934808.1"/>
    </source>
</evidence>
<comment type="caution">
    <text evidence="1">The sequence shown here is derived from an EMBL/GenBank/DDBJ whole genome shotgun (WGS) entry which is preliminary data.</text>
</comment>
<organism evidence="1 2">
    <name type="scientific">Paraburkholderia phymatum</name>
    <dbReference type="NCBI Taxonomy" id="148447"/>
    <lineage>
        <taxon>Bacteria</taxon>
        <taxon>Pseudomonadati</taxon>
        <taxon>Pseudomonadota</taxon>
        <taxon>Betaproteobacteria</taxon>
        <taxon>Burkholderiales</taxon>
        <taxon>Burkholderiaceae</taxon>
        <taxon>Paraburkholderia</taxon>
    </lineage>
</organism>
<evidence type="ECO:0000313" key="2">
    <source>
        <dbReference type="Proteomes" id="UP001558850"/>
    </source>
</evidence>
<accession>A0ACC6U5A3</accession>
<dbReference type="Proteomes" id="UP001558850">
    <property type="component" value="Unassembled WGS sequence"/>
</dbReference>